<keyword evidence="3" id="KW-1185">Reference proteome</keyword>
<reference evidence="4" key="1">
    <citation type="submission" date="2025-08" db="UniProtKB">
        <authorList>
            <consortium name="RefSeq"/>
        </authorList>
    </citation>
    <scope>IDENTIFICATION</scope>
    <source>
        <tissue evidence="4">Testes</tissue>
    </source>
</reference>
<dbReference type="InterPro" id="IPR045576">
    <property type="entry name" value="RPC5_C"/>
</dbReference>
<dbReference type="InterPro" id="IPR006886">
    <property type="entry name" value="RNA_pol_III_Rpc5"/>
</dbReference>
<feature type="compositionally biased region" description="Polar residues" evidence="1">
    <location>
        <begin position="458"/>
        <end position="467"/>
    </location>
</feature>
<evidence type="ECO:0000259" key="2">
    <source>
        <dbReference type="Pfam" id="PF19725"/>
    </source>
</evidence>
<dbReference type="PANTHER" id="PTHR12069:SF0">
    <property type="entry name" value="DNA-DIRECTED RNA POLYMERASE III SUBUNIT RPC5"/>
    <property type="match status" value="1"/>
</dbReference>
<evidence type="ECO:0000313" key="4">
    <source>
        <dbReference type="RefSeq" id="XP_006818447.1"/>
    </source>
</evidence>
<feature type="domain" description="DNA-directed RNA polymerase III subunit RPC5 C-terminal" evidence="2">
    <location>
        <begin position="436"/>
        <end position="640"/>
    </location>
</feature>
<organism evidence="3 4">
    <name type="scientific">Saccoglossus kowalevskii</name>
    <name type="common">Acorn worm</name>
    <dbReference type="NCBI Taxonomy" id="10224"/>
    <lineage>
        <taxon>Eukaryota</taxon>
        <taxon>Metazoa</taxon>
        <taxon>Hemichordata</taxon>
        <taxon>Enteropneusta</taxon>
        <taxon>Harrimaniidae</taxon>
        <taxon>Saccoglossus</taxon>
    </lineage>
</organism>
<dbReference type="RefSeq" id="XP_006818447.1">
    <property type="nucleotide sequence ID" value="XM_006818384.1"/>
</dbReference>
<name>A0ABM0MEK6_SACKO</name>
<feature type="compositionally biased region" description="Polar residues" evidence="1">
    <location>
        <begin position="474"/>
        <end position="488"/>
    </location>
</feature>
<evidence type="ECO:0000313" key="3">
    <source>
        <dbReference type="Proteomes" id="UP000694865"/>
    </source>
</evidence>
<dbReference type="GeneID" id="102804822"/>
<protein>
    <submittedName>
        <fullName evidence="4">DNA-directed RNA polymerase III subunit RPC5-like</fullName>
    </submittedName>
</protein>
<accession>A0ABM0MEK6</accession>
<dbReference type="Pfam" id="PF04801">
    <property type="entry name" value="RPC5"/>
    <property type="match status" value="1"/>
</dbReference>
<dbReference type="Pfam" id="PF19725">
    <property type="entry name" value="RPC5_C"/>
    <property type="match status" value="1"/>
</dbReference>
<dbReference type="Proteomes" id="UP000694865">
    <property type="component" value="Unplaced"/>
</dbReference>
<dbReference type="PANTHER" id="PTHR12069">
    <property type="entry name" value="DNA-DIRECTED RNA POLYMERASES III 80 KDA POLYPEPTIDE RNA POLYMERASE III SUBUNIT 5"/>
    <property type="match status" value="1"/>
</dbReference>
<feature type="region of interest" description="Disordered" evidence="1">
    <location>
        <begin position="401"/>
        <end position="488"/>
    </location>
</feature>
<feature type="compositionally biased region" description="Basic and acidic residues" evidence="1">
    <location>
        <begin position="401"/>
        <end position="415"/>
    </location>
</feature>
<gene>
    <name evidence="4" type="primary">LOC102804822</name>
</gene>
<sequence>MPYDEFSVTNARIKPKQQQIELEFSLDTNSPNYSKSKGEQIVLNVDGMNKSTGSTFTGDVMNKQILTSSNTAPSVSRYAAGLLKDGELHLTPLHGIVQLRPSFSYLDKADVRIKQEKAMENEGESSQDEVEEEAKPVMVKFARPETDQAKARRLASWQYLQQKQSQEMWVDLKFHHLGSEHSEKEYGYLYSRGNDLDVTEFSTSSKDYLGMLMPEEETSDRKMPQMPSNVLSMTQLKTMPLADQVRALLASAKVLQFSQLLTLISGHSDVMAVLRSLQQVAVLVQGCWVVKSDVLYPKDTISANSGVSAEILCRGRDYIMWRFTQSRYVVRKEVAAVTRLPSDDIKEFFEQMSRMQVNQGWQFILKYDQEFVEKYPEVVQRQLMLWDAKYQQLAKSLKLSKTEMEKSDKKNKSKETVPGGLGVEVISGKERVKQARMKAKSRADSNSHAGTEPVAMETETNSASQSNKMHHATSNHIDHNGPQSDVPSNQLLRTEVTNFVREKLLQQYILTISELRRMLVSKLAECPPGNVLSSGVSDTLLEECACDIGAQSLQLPWPNNTSVEDKRILALANHGDAYDQYRSVIIDMYQHNFKYRRNQFTEKFQETLKMEPSSKAEFDKIIKTCCVSRGAFWYLKGTVQAT</sequence>
<proteinExistence type="predicted"/>
<evidence type="ECO:0000256" key="1">
    <source>
        <dbReference type="SAM" id="MobiDB-lite"/>
    </source>
</evidence>